<organism evidence="1">
    <name type="scientific">Anguilla anguilla</name>
    <name type="common">European freshwater eel</name>
    <name type="synonym">Muraena anguilla</name>
    <dbReference type="NCBI Taxonomy" id="7936"/>
    <lineage>
        <taxon>Eukaryota</taxon>
        <taxon>Metazoa</taxon>
        <taxon>Chordata</taxon>
        <taxon>Craniata</taxon>
        <taxon>Vertebrata</taxon>
        <taxon>Euteleostomi</taxon>
        <taxon>Actinopterygii</taxon>
        <taxon>Neopterygii</taxon>
        <taxon>Teleostei</taxon>
        <taxon>Anguilliformes</taxon>
        <taxon>Anguillidae</taxon>
        <taxon>Anguilla</taxon>
    </lineage>
</organism>
<proteinExistence type="predicted"/>
<dbReference type="EMBL" id="GBXM01033274">
    <property type="protein sequence ID" value="JAH75303.1"/>
    <property type="molecule type" value="Transcribed_RNA"/>
</dbReference>
<protein>
    <submittedName>
        <fullName evidence="1">Uncharacterized protein</fullName>
    </submittedName>
</protein>
<name>A0A0E9VDP0_ANGAN</name>
<dbReference type="AlphaFoldDB" id="A0A0E9VDP0"/>
<accession>A0A0E9VDP0</accession>
<evidence type="ECO:0000313" key="1">
    <source>
        <dbReference type="EMBL" id="JAH75303.1"/>
    </source>
</evidence>
<reference evidence="1" key="1">
    <citation type="submission" date="2014-11" db="EMBL/GenBank/DDBJ databases">
        <authorList>
            <person name="Amaro Gonzalez C."/>
        </authorList>
    </citation>
    <scope>NUCLEOTIDE SEQUENCE</scope>
</reference>
<sequence length="73" mass="8864">MPNLSIVCNPRCFETDFLFVFYHMAYIGTENQKFVIDIYINCNLDWRFSKQNYLNGFCTYWRNQCSLFQAFYG</sequence>
<reference evidence="1" key="2">
    <citation type="journal article" date="2015" name="Fish Shellfish Immunol.">
        <title>Early steps in the European eel (Anguilla anguilla)-Vibrio vulnificus interaction in the gills: Role of the RtxA13 toxin.</title>
        <authorList>
            <person name="Callol A."/>
            <person name="Pajuelo D."/>
            <person name="Ebbesson L."/>
            <person name="Teles M."/>
            <person name="MacKenzie S."/>
            <person name="Amaro C."/>
        </authorList>
    </citation>
    <scope>NUCLEOTIDE SEQUENCE</scope>
</reference>